<comment type="caution">
    <text evidence="2">The sequence shown here is derived from an EMBL/GenBank/DDBJ whole genome shotgun (WGS) entry which is preliminary data.</text>
</comment>
<proteinExistence type="predicted"/>
<evidence type="ECO:0000256" key="1">
    <source>
        <dbReference type="SAM" id="MobiDB-lite"/>
    </source>
</evidence>
<dbReference type="EMBL" id="MSCH01000003">
    <property type="protein sequence ID" value="PQJ54608.1"/>
    <property type="molecule type" value="Genomic_DNA"/>
</dbReference>
<organism evidence="2 3">
    <name type="scientific">Psychrosphaera saromensis</name>
    <dbReference type="NCBI Taxonomy" id="716813"/>
    <lineage>
        <taxon>Bacteria</taxon>
        <taxon>Pseudomonadati</taxon>
        <taxon>Pseudomonadota</taxon>
        <taxon>Gammaproteobacteria</taxon>
        <taxon>Alteromonadales</taxon>
        <taxon>Pseudoalteromonadaceae</taxon>
        <taxon>Psychrosphaera</taxon>
    </lineage>
</organism>
<dbReference type="AlphaFoldDB" id="A0A2S7UXZ4"/>
<sequence length="123" mass="13020">MPQDLKAKYGYKQYYSKAEVDSAIKRKKIGNSRGVVITANCYAYAMYCSPEEFKKIHDSAGKNFDYSSMRSDVSDILFNGASDFSFSTIVYVSSISDSTSSGGFGSGGASSGFDGGDSGGGGE</sequence>
<keyword evidence="3" id="KW-1185">Reference proteome</keyword>
<feature type="region of interest" description="Disordered" evidence="1">
    <location>
        <begin position="97"/>
        <end position="123"/>
    </location>
</feature>
<dbReference type="Pfam" id="PF20196">
    <property type="entry name" value="DUF6559"/>
    <property type="match status" value="1"/>
</dbReference>
<protein>
    <submittedName>
        <fullName evidence="2">Uncharacterized protein</fullName>
    </submittedName>
</protein>
<evidence type="ECO:0000313" key="3">
    <source>
        <dbReference type="Proteomes" id="UP000239007"/>
    </source>
</evidence>
<dbReference type="InterPro" id="IPR046689">
    <property type="entry name" value="DUF6559"/>
</dbReference>
<name>A0A2S7UXZ4_9GAMM</name>
<reference evidence="2 3" key="1">
    <citation type="submission" date="2016-12" db="EMBL/GenBank/DDBJ databases">
        <title>Diversity of luminous bacteria.</title>
        <authorList>
            <person name="Yoshizawa S."/>
            <person name="Kogure K."/>
        </authorList>
    </citation>
    <scope>NUCLEOTIDE SEQUENCE [LARGE SCALE GENOMIC DNA]</scope>
    <source>
        <strain evidence="2 3">SA4-48</strain>
    </source>
</reference>
<evidence type="ECO:0000313" key="2">
    <source>
        <dbReference type="EMBL" id="PQJ54608.1"/>
    </source>
</evidence>
<dbReference type="OrthoDB" id="6057961at2"/>
<gene>
    <name evidence="2" type="ORF">BTO11_13785</name>
</gene>
<feature type="compositionally biased region" description="Gly residues" evidence="1">
    <location>
        <begin position="102"/>
        <end position="123"/>
    </location>
</feature>
<dbReference type="Proteomes" id="UP000239007">
    <property type="component" value="Unassembled WGS sequence"/>
</dbReference>
<accession>A0A2S7UXZ4</accession>